<keyword evidence="1" id="KW-1133">Transmembrane helix</keyword>
<feature type="transmembrane region" description="Helical" evidence="1">
    <location>
        <begin position="136"/>
        <end position="155"/>
    </location>
</feature>
<keyword evidence="1" id="KW-0472">Membrane</keyword>
<protein>
    <submittedName>
        <fullName evidence="3">Phosphatase PAP2 family protein</fullName>
    </submittedName>
</protein>
<feature type="transmembrane region" description="Helical" evidence="1">
    <location>
        <begin position="251"/>
        <end position="269"/>
    </location>
</feature>
<dbReference type="Pfam" id="PF01569">
    <property type="entry name" value="PAP2"/>
    <property type="match status" value="1"/>
</dbReference>
<dbReference type="PANTHER" id="PTHR14969">
    <property type="entry name" value="SPHINGOSINE-1-PHOSPHATE PHOSPHOHYDROLASE"/>
    <property type="match status" value="1"/>
</dbReference>
<dbReference type="AlphaFoldDB" id="A0AAF0PCJ6"/>
<evidence type="ECO:0000259" key="2">
    <source>
        <dbReference type="SMART" id="SM00014"/>
    </source>
</evidence>
<dbReference type="RefSeq" id="WP_049966884.1">
    <property type="nucleotide sequence ID" value="NZ_CP101873.1"/>
</dbReference>
<feature type="transmembrane region" description="Helical" evidence="1">
    <location>
        <begin position="20"/>
        <end position="46"/>
    </location>
</feature>
<feature type="transmembrane region" description="Helical" evidence="1">
    <location>
        <begin position="53"/>
        <end position="74"/>
    </location>
</feature>
<sequence length="311" mass="32518">MSRGFEWFDAFREVAPEWAVVLLGLVTQLGDVWFLGLIVGVAYWGATARRDEAAAVLGAMLAGLSLITGLKHVFALPRPERVLVEASALPAAVQPLHRATATATGYGFPSGHALMTTVVYVSLAEYLSVGTRRQRYLTAAALVTVVCLSRVGLGVHYLVDVVAGVGVGLAFLVLLWRLLDRYPTRRGTLGLGLAVGFAAVAVATSDADPDAVLLLGTSIGAFAGWQLPALARGLEAGRGPIRTSRPLAARALAILLAAASLAVLTSIYWPEPLLAASGVLGVVAAAFVAAPVLYHSDLENCLGRQSPSRSQ</sequence>
<name>A0AAF0PCJ6_9EURY</name>
<evidence type="ECO:0000313" key="4">
    <source>
        <dbReference type="Proteomes" id="UP001224926"/>
    </source>
</evidence>
<keyword evidence="1" id="KW-0812">Transmembrane</keyword>
<feature type="transmembrane region" description="Helical" evidence="1">
    <location>
        <begin position="161"/>
        <end position="179"/>
    </location>
</feature>
<dbReference type="SUPFAM" id="SSF48317">
    <property type="entry name" value="Acid phosphatase/Vanadium-dependent haloperoxidase"/>
    <property type="match status" value="1"/>
</dbReference>
<proteinExistence type="predicted"/>
<organism evidence="3 4">
    <name type="scientific">Natrinema thermotolerans</name>
    <dbReference type="NCBI Taxonomy" id="121872"/>
    <lineage>
        <taxon>Archaea</taxon>
        <taxon>Methanobacteriati</taxon>
        <taxon>Methanobacteriota</taxon>
        <taxon>Stenosarchaea group</taxon>
        <taxon>Halobacteria</taxon>
        <taxon>Halobacteriales</taxon>
        <taxon>Natrialbaceae</taxon>
        <taxon>Natrinema</taxon>
    </lineage>
</organism>
<gene>
    <name evidence="3" type="ORF">NP511_12595</name>
</gene>
<dbReference type="InterPro" id="IPR000326">
    <property type="entry name" value="PAP2/HPO"/>
</dbReference>
<dbReference type="Gene3D" id="1.20.144.10">
    <property type="entry name" value="Phosphatidic acid phosphatase type 2/haloperoxidase"/>
    <property type="match status" value="1"/>
</dbReference>
<feature type="transmembrane region" description="Helical" evidence="1">
    <location>
        <begin position="275"/>
        <end position="294"/>
    </location>
</feature>
<feature type="transmembrane region" description="Helical" evidence="1">
    <location>
        <begin position="106"/>
        <end position="124"/>
    </location>
</feature>
<evidence type="ECO:0000256" key="1">
    <source>
        <dbReference type="SAM" id="Phobius"/>
    </source>
</evidence>
<feature type="transmembrane region" description="Helical" evidence="1">
    <location>
        <begin position="186"/>
        <end position="205"/>
    </location>
</feature>
<evidence type="ECO:0000313" key="3">
    <source>
        <dbReference type="EMBL" id="WMT06223.1"/>
    </source>
</evidence>
<reference evidence="3 4" key="1">
    <citation type="submission" date="2022-07" db="EMBL/GenBank/DDBJ databases">
        <title>Two temperate virus in Haloterrigena jeotgali A29.</title>
        <authorList>
            <person name="Deng X."/>
        </authorList>
    </citation>
    <scope>NUCLEOTIDE SEQUENCE [LARGE SCALE GENOMIC DNA]</scope>
    <source>
        <strain evidence="3 4">A29</strain>
    </source>
</reference>
<dbReference type="GeneID" id="39862463"/>
<dbReference type="InterPro" id="IPR036938">
    <property type="entry name" value="PAP2/HPO_sf"/>
</dbReference>
<keyword evidence="4" id="KW-1185">Reference proteome</keyword>
<dbReference type="GeneID" id="84214794"/>
<dbReference type="Proteomes" id="UP001224926">
    <property type="component" value="Chromosome"/>
</dbReference>
<feature type="transmembrane region" description="Helical" evidence="1">
    <location>
        <begin position="211"/>
        <end position="230"/>
    </location>
</feature>
<dbReference type="PANTHER" id="PTHR14969:SF13">
    <property type="entry name" value="AT30094P"/>
    <property type="match status" value="1"/>
</dbReference>
<dbReference type="SMART" id="SM00014">
    <property type="entry name" value="acidPPc"/>
    <property type="match status" value="1"/>
</dbReference>
<accession>A0AAF0PCJ6</accession>
<feature type="domain" description="Phosphatidic acid phosphatase type 2/haloperoxidase" evidence="2">
    <location>
        <begin position="55"/>
        <end position="176"/>
    </location>
</feature>
<dbReference type="EMBL" id="CP101873">
    <property type="protein sequence ID" value="WMT06223.1"/>
    <property type="molecule type" value="Genomic_DNA"/>
</dbReference>